<dbReference type="Pfam" id="PF00126">
    <property type="entry name" value="HTH_1"/>
    <property type="match status" value="1"/>
</dbReference>
<accession>A0ABX8A3F7</accession>
<evidence type="ECO:0000259" key="6">
    <source>
        <dbReference type="PROSITE" id="PS50931"/>
    </source>
</evidence>
<dbReference type="EMBL" id="CP036498">
    <property type="protein sequence ID" value="QUS38098.1"/>
    <property type="molecule type" value="Genomic_DNA"/>
</dbReference>
<feature type="domain" description="HTH lysR-type" evidence="6">
    <location>
        <begin position="8"/>
        <end position="65"/>
    </location>
</feature>
<dbReference type="Gene3D" id="3.40.190.10">
    <property type="entry name" value="Periplasmic binding protein-like II"/>
    <property type="match status" value="2"/>
</dbReference>
<dbReference type="PANTHER" id="PTHR30126">
    <property type="entry name" value="HTH-TYPE TRANSCRIPTIONAL REGULATOR"/>
    <property type="match status" value="1"/>
</dbReference>
<dbReference type="Pfam" id="PF03466">
    <property type="entry name" value="LysR_substrate"/>
    <property type="match status" value="1"/>
</dbReference>
<dbReference type="SUPFAM" id="SSF46785">
    <property type="entry name" value="Winged helix' DNA-binding domain"/>
    <property type="match status" value="1"/>
</dbReference>
<keyword evidence="5" id="KW-0804">Transcription</keyword>
<gene>
    <name evidence="7" type="ORF">RPMA_03930</name>
</gene>
<evidence type="ECO:0000313" key="8">
    <source>
        <dbReference type="Proteomes" id="UP000682843"/>
    </source>
</evidence>
<dbReference type="SUPFAM" id="SSF53850">
    <property type="entry name" value="Periplasmic binding protein-like II"/>
    <property type="match status" value="1"/>
</dbReference>
<dbReference type="RefSeq" id="WP_211911634.1">
    <property type="nucleotide sequence ID" value="NZ_CP036498.1"/>
</dbReference>
<dbReference type="Proteomes" id="UP000682843">
    <property type="component" value="Chromosome"/>
</dbReference>
<evidence type="ECO:0000256" key="5">
    <source>
        <dbReference type="ARBA" id="ARBA00023163"/>
    </source>
</evidence>
<evidence type="ECO:0000256" key="3">
    <source>
        <dbReference type="ARBA" id="ARBA00023015"/>
    </source>
</evidence>
<keyword evidence="3" id="KW-0805">Transcription regulation</keyword>
<dbReference type="InterPro" id="IPR036388">
    <property type="entry name" value="WH-like_DNA-bd_sf"/>
</dbReference>
<dbReference type="PANTHER" id="PTHR30126:SF39">
    <property type="entry name" value="HTH-TYPE TRANSCRIPTIONAL REGULATOR CYSL"/>
    <property type="match status" value="1"/>
</dbReference>
<sequence length="293" mass="32060">MHRRHHNIPIEIVRTVVAISEAGSLTKAADQLGLSQPAVSSQIKRLEQIVGGSLFSKTPNGSCATDLGKLVLAQARKIIEANDQVLALGGADSNTGRLRLGLSSLLTRPFVERQAAVTLGDVHIQAGTSQDVATALIEGHIDIACFYQRGDIDSDLATLIVDEYEDRLVWVRSQNFVLSPGAPIPIVTWTNDDWMINTLTRHGLSYRIAFSSQDYDSKKSAVEAGIGLTAVPSKLIPKGLVWAKEYYLPQLPTIKNLLCIRQGLNSSRVFEIKNQLSDLFMHHAPQTENEKVA</sequence>
<reference evidence="7 8" key="1">
    <citation type="submission" date="2019-02" db="EMBL/GenBank/DDBJ databases">
        <title>Emended description of the genus Rhodopseudomonas and description of Rhodopseudomonas albus sp. nov., a non-phototrophic, heavy-metal-tolerant bacterium isolated from garden soil.</title>
        <authorList>
            <person name="Bao Z."/>
            <person name="Cao W.W."/>
            <person name="Sato Y."/>
            <person name="Nishizawa T."/>
            <person name="Zhao J."/>
            <person name="Guo Y."/>
            <person name="Ohta H."/>
        </authorList>
    </citation>
    <scope>NUCLEOTIDE SEQUENCE [LARGE SCALE GENOMIC DNA]</scope>
    <source>
        <strain evidence="7 8">SK50-23</strain>
    </source>
</reference>
<name>A0ABX8A3F7_9BRAD</name>
<dbReference type="PRINTS" id="PR00039">
    <property type="entry name" value="HTHLYSR"/>
</dbReference>
<dbReference type="InterPro" id="IPR036390">
    <property type="entry name" value="WH_DNA-bd_sf"/>
</dbReference>
<comment type="similarity">
    <text evidence="2">Belongs to the LysR transcriptional regulatory family.</text>
</comment>
<keyword evidence="4" id="KW-0238">DNA-binding</keyword>
<evidence type="ECO:0000256" key="1">
    <source>
        <dbReference type="ARBA" id="ARBA00003502"/>
    </source>
</evidence>
<dbReference type="InterPro" id="IPR005119">
    <property type="entry name" value="LysR_subst-bd"/>
</dbReference>
<keyword evidence="8" id="KW-1185">Reference proteome</keyword>
<evidence type="ECO:0000256" key="4">
    <source>
        <dbReference type="ARBA" id="ARBA00023125"/>
    </source>
</evidence>
<evidence type="ECO:0000313" key="7">
    <source>
        <dbReference type="EMBL" id="QUS38098.1"/>
    </source>
</evidence>
<protein>
    <submittedName>
        <fullName evidence="7">LysR family transcriptional regulator</fullName>
    </submittedName>
</protein>
<dbReference type="Gene3D" id="1.10.10.10">
    <property type="entry name" value="Winged helix-like DNA-binding domain superfamily/Winged helix DNA-binding domain"/>
    <property type="match status" value="1"/>
</dbReference>
<comment type="function">
    <text evidence="1">NodD regulates the expression of the nodABCFE genes which encode other nodulation proteins. NodD is also a negative regulator of its own expression. Binds flavonoids as inducers.</text>
</comment>
<dbReference type="PROSITE" id="PS50931">
    <property type="entry name" value="HTH_LYSR"/>
    <property type="match status" value="1"/>
</dbReference>
<dbReference type="InterPro" id="IPR000847">
    <property type="entry name" value="LysR_HTH_N"/>
</dbReference>
<evidence type="ECO:0000256" key="2">
    <source>
        <dbReference type="ARBA" id="ARBA00009437"/>
    </source>
</evidence>
<organism evidence="7 8">
    <name type="scientific">Tardiphaga alba</name>
    <dbReference type="NCBI Taxonomy" id="340268"/>
    <lineage>
        <taxon>Bacteria</taxon>
        <taxon>Pseudomonadati</taxon>
        <taxon>Pseudomonadota</taxon>
        <taxon>Alphaproteobacteria</taxon>
        <taxon>Hyphomicrobiales</taxon>
        <taxon>Nitrobacteraceae</taxon>
        <taxon>Tardiphaga</taxon>
    </lineage>
</organism>
<proteinExistence type="inferred from homology"/>